<protein>
    <recommendedName>
        <fullName evidence="2">VOC domain-containing protein</fullName>
    </recommendedName>
</protein>
<dbReference type="AlphaFoldDB" id="Q6UD56"/>
<organism evidence="3">
    <name type="scientific">uncultured marine proteobacterium ANT8C10</name>
    <dbReference type="NCBI Taxonomy" id="248047"/>
    <lineage>
        <taxon>Bacteria</taxon>
        <taxon>Pseudomonadati</taxon>
        <taxon>Pseudomonadota</taxon>
        <taxon>environmental samples</taxon>
    </lineage>
</organism>
<dbReference type="InterPro" id="IPR025870">
    <property type="entry name" value="Glyoxalase-like_dom"/>
</dbReference>
<dbReference type="PANTHER" id="PTHR43048:SF3">
    <property type="entry name" value="METHYLMALONYL-COA EPIMERASE, MITOCHONDRIAL"/>
    <property type="match status" value="1"/>
</dbReference>
<dbReference type="GO" id="GO:0004493">
    <property type="term" value="F:methylmalonyl-CoA epimerase activity"/>
    <property type="evidence" value="ECO:0007669"/>
    <property type="project" value="TreeGrafter"/>
</dbReference>
<feature type="domain" description="VOC" evidence="2">
    <location>
        <begin position="4"/>
        <end position="141"/>
    </location>
</feature>
<evidence type="ECO:0000313" key="3">
    <source>
        <dbReference type="EMBL" id="AAR05184.1"/>
    </source>
</evidence>
<dbReference type="PROSITE" id="PS51819">
    <property type="entry name" value="VOC"/>
    <property type="match status" value="2"/>
</dbReference>
<reference evidence="3" key="1">
    <citation type="journal article" date="2003" name="Proc. Natl. Acad. Sci. U.S.A.">
        <title>Proteorhodopsin genes are distributed among divergent marine bacterial taxa.</title>
        <authorList>
            <person name="De La Torre J.R."/>
            <person name="Christianson L.M."/>
            <person name="Beja O."/>
            <person name="Suzuki M.T."/>
            <person name="Karl D.M."/>
            <person name="Heidelberg J."/>
            <person name="DeLong E.F."/>
        </authorList>
    </citation>
    <scope>NUCLEOTIDE SEQUENCE</scope>
</reference>
<dbReference type="GO" id="GO:0046491">
    <property type="term" value="P:L-methylmalonyl-CoA metabolic process"/>
    <property type="evidence" value="ECO:0007669"/>
    <property type="project" value="TreeGrafter"/>
</dbReference>
<dbReference type="SUPFAM" id="SSF54593">
    <property type="entry name" value="Glyoxalase/Bleomycin resistance protein/Dihydroxybiphenyl dioxygenase"/>
    <property type="match status" value="1"/>
</dbReference>
<gene>
    <name evidence="3" type="ORF">ANT8C10.09</name>
</gene>
<proteinExistence type="predicted"/>
<keyword evidence="1" id="KW-0479">Metal-binding</keyword>
<dbReference type="Gene3D" id="3.10.180.10">
    <property type="entry name" value="2,3-Dihydroxybiphenyl 1,2-Dioxygenase, domain 1"/>
    <property type="match status" value="2"/>
</dbReference>
<dbReference type="EMBL" id="AY372452">
    <property type="protein sequence ID" value="AAR05184.1"/>
    <property type="molecule type" value="Genomic_DNA"/>
</dbReference>
<dbReference type="GO" id="GO:0046872">
    <property type="term" value="F:metal ion binding"/>
    <property type="evidence" value="ECO:0007669"/>
    <property type="project" value="UniProtKB-KW"/>
</dbReference>
<evidence type="ECO:0000256" key="1">
    <source>
        <dbReference type="ARBA" id="ARBA00022723"/>
    </source>
</evidence>
<dbReference type="InterPro" id="IPR051785">
    <property type="entry name" value="MMCE/EMCE_epimerase"/>
</dbReference>
<feature type="domain" description="VOC" evidence="2">
    <location>
        <begin position="160"/>
        <end position="277"/>
    </location>
</feature>
<dbReference type="InterPro" id="IPR029068">
    <property type="entry name" value="Glyas_Bleomycin-R_OHBP_Dase"/>
</dbReference>
<sequence>MINALDHLIIAVEDLDKAEESYTKIFGMPPVWKGEHKELGTANVLFNFQNTYFELLAVKGEGLGAALVNHYLEDSGEGLIGMVLGTDDMNKVTSSLHEKDFSIAEPSDGEGINFKDKQIRKWKNLFLPPELTRGLFSFIIEHTEGRLPLPEKFEPSSVSKLDHVVINTNDADGFINVYRDVFNIRLALDKTIDAWKSRMLFFRFNKTTIEVIEKKDDKEPSDKLWGLAWEVESIKATHKRLLDEGVDLTPIKAGIKEKTLVATINSHTHNVPTLLIEHIH</sequence>
<dbReference type="PANTHER" id="PTHR43048">
    <property type="entry name" value="METHYLMALONYL-COA EPIMERASE"/>
    <property type="match status" value="1"/>
</dbReference>
<accession>Q6UD56</accession>
<reference evidence="3" key="2">
    <citation type="submission" date="2003-08" db="EMBL/GenBank/DDBJ databases">
        <authorList>
            <person name="de la Torre J.R."/>
            <person name="Christianson L.M."/>
            <person name="Beja O."/>
            <person name="Suzuki M.T."/>
            <person name="Karl D.M."/>
            <person name="Heidelberg J.F."/>
            <person name="DeLong E.F."/>
        </authorList>
    </citation>
    <scope>NUCLEOTIDE SEQUENCE</scope>
</reference>
<evidence type="ECO:0000259" key="2">
    <source>
        <dbReference type="PROSITE" id="PS51819"/>
    </source>
</evidence>
<name>Q6UD56_9PROT</name>
<dbReference type="InterPro" id="IPR037523">
    <property type="entry name" value="VOC_core"/>
</dbReference>
<dbReference type="Pfam" id="PF13468">
    <property type="entry name" value="Glyoxalase_3"/>
    <property type="match status" value="1"/>
</dbReference>